<dbReference type="NCBIfam" id="NF009557">
    <property type="entry name" value="PRK13009.1"/>
    <property type="match status" value="1"/>
</dbReference>
<protein>
    <recommendedName>
        <fullName evidence="5 15">Succinyl-diaminopimelate desuccinylase</fullName>
        <shortName evidence="15">SDAP desuccinylase</shortName>
        <ecNumber evidence="4 15">3.5.1.18</ecNumber>
    </recommendedName>
    <alternativeName>
        <fullName evidence="13 15">N-succinyl-LL-2,6-diaminoheptanedioate amidohydrolase</fullName>
    </alternativeName>
</protein>
<comment type="catalytic activity">
    <reaction evidence="14 15">
        <text>N-succinyl-(2S,6S)-2,6-diaminopimelate + H2O = (2S,6S)-2,6-diaminopimelate + succinate</text>
        <dbReference type="Rhea" id="RHEA:22608"/>
        <dbReference type="ChEBI" id="CHEBI:15377"/>
        <dbReference type="ChEBI" id="CHEBI:30031"/>
        <dbReference type="ChEBI" id="CHEBI:57609"/>
        <dbReference type="ChEBI" id="CHEBI:58087"/>
        <dbReference type="EC" id="3.5.1.18"/>
    </reaction>
</comment>
<evidence type="ECO:0000256" key="3">
    <source>
        <dbReference type="ARBA" id="ARBA00011738"/>
    </source>
</evidence>
<dbReference type="GO" id="GO:0006526">
    <property type="term" value="P:L-arginine biosynthetic process"/>
    <property type="evidence" value="ECO:0007669"/>
    <property type="project" value="TreeGrafter"/>
</dbReference>
<dbReference type="InterPro" id="IPR002933">
    <property type="entry name" value="Peptidase_M20"/>
</dbReference>
<dbReference type="PANTHER" id="PTHR43808:SF31">
    <property type="entry name" value="N-ACETYL-L-CITRULLINE DEACETYLASE"/>
    <property type="match status" value="1"/>
</dbReference>
<dbReference type="InterPro" id="IPR001261">
    <property type="entry name" value="ArgE/DapE_CS"/>
</dbReference>
<dbReference type="EMBL" id="QXDF01000001">
    <property type="protein sequence ID" value="RIA55941.1"/>
    <property type="molecule type" value="Genomic_DNA"/>
</dbReference>
<name>A0A397QCG2_9HYPH</name>
<evidence type="ECO:0000256" key="8">
    <source>
        <dbReference type="ARBA" id="ARBA00022801"/>
    </source>
</evidence>
<feature type="binding site" evidence="15">
    <location>
        <position position="106"/>
    </location>
    <ligand>
        <name>Zn(2+)</name>
        <dbReference type="ChEBI" id="CHEBI:29105"/>
        <label>1</label>
    </ligand>
</feature>
<feature type="active site" description="Proton acceptor" evidence="15">
    <location>
        <position position="140"/>
    </location>
</feature>
<evidence type="ECO:0000256" key="13">
    <source>
        <dbReference type="ARBA" id="ARBA00031891"/>
    </source>
</evidence>
<dbReference type="UniPathway" id="UPA00034">
    <property type="reaction ID" value="UER00021"/>
</dbReference>
<dbReference type="GO" id="GO:0009014">
    <property type="term" value="F:succinyl-diaminopimelate desuccinylase activity"/>
    <property type="evidence" value="ECO:0007669"/>
    <property type="project" value="UniProtKB-UniRule"/>
</dbReference>
<evidence type="ECO:0000313" key="18">
    <source>
        <dbReference type="Proteomes" id="UP000266273"/>
    </source>
</evidence>
<dbReference type="NCBIfam" id="TIGR01246">
    <property type="entry name" value="dapE_proteo"/>
    <property type="match status" value="1"/>
</dbReference>
<comment type="caution">
    <text evidence="17">The sequence shown here is derived from an EMBL/GenBank/DDBJ whole genome shotgun (WGS) entry which is preliminary data.</text>
</comment>
<evidence type="ECO:0000259" key="16">
    <source>
        <dbReference type="Pfam" id="PF07687"/>
    </source>
</evidence>
<evidence type="ECO:0000256" key="4">
    <source>
        <dbReference type="ARBA" id="ARBA00011921"/>
    </source>
</evidence>
<feature type="binding site" evidence="15">
    <location>
        <position position="169"/>
    </location>
    <ligand>
        <name>Zn(2+)</name>
        <dbReference type="ChEBI" id="CHEBI:29105"/>
        <label>1</label>
    </ligand>
</feature>
<accession>A0A397QCG2</accession>
<comment type="pathway">
    <text evidence="1 15">Amino-acid biosynthesis; L-lysine biosynthesis via DAP pathway; LL-2,6-diaminopimelate from (S)-tetrahydrodipicolinate (succinylase route): step 3/3.</text>
</comment>
<dbReference type="Pfam" id="PF01546">
    <property type="entry name" value="Peptidase_M20"/>
    <property type="match status" value="1"/>
</dbReference>
<dbReference type="Gene3D" id="3.40.630.10">
    <property type="entry name" value="Zn peptidases"/>
    <property type="match status" value="2"/>
</dbReference>
<dbReference type="GO" id="GO:0019877">
    <property type="term" value="P:diaminopimelate biosynthetic process"/>
    <property type="evidence" value="ECO:0007669"/>
    <property type="project" value="UniProtKB-UniRule"/>
</dbReference>
<keyword evidence="6 15" id="KW-0028">Amino-acid biosynthesis</keyword>
<evidence type="ECO:0000256" key="6">
    <source>
        <dbReference type="ARBA" id="ARBA00022605"/>
    </source>
</evidence>
<evidence type="ECO:0000256" key="5">
    <source>
        <dbReference type="ARBA" id="ARBA00022391"/>
    </source>
</evidence>
<dbReference type="InterPro" id="IPR005941">
    <property type="entry name" value="DapE_proteobac"/>
</dbReference>
<feature type="domain" description="Peptidase M20 dimerisation" evidence="16">
    <location>
        <begin position="182"/>
        <end position="286"/>
    </location>
</feature>
<dbReference type="GO" id="GO:0009089">
    <property type="term" value="P:lysine biosynthetic process via diaminopimelate"/>
    <property type="evidence" value="ECO:0007669"/>
    <property type="project" value="UniProtKB-UniRule"/>
</dbReference>
<keyword evidence="10 15" id="KW-0220">Diaminopimelate biosynthesis</keyword>
<evidence type="ECO:0000313" key="17">
    <source>
        <dbReference type="EMBL" id="RIA55941.1"/>
    </source>
</evidence>
<dbReference type="Proteomes" id="UP000266273">
    <property type="component" value="Unassembled WGS sequence"/>
</dbReference>
<keyword evidence="11 15" id="KW-0457">Lysine biosynthesis</keyword>
<dbReference type="AlphaFoldDB" id="A0A397QCG2"/>
<evidence type="ECO:0000256" key="14">
    <source>
        <dbReference type="ARBA" id="ARBA00051301"/>
    </source>
</evidence>
<feature type="active site" evidence="15">
    <location>
        <position position="75"/>
    </location>
</feature>
<organism evidence="17 18">
    <name type="scientific">Dichotomicrobium thermohalophilum</name>
    <dbReference type="NCBI Taxonomy" id="933063"/>
    <lineage>
        <taxon>Bacteria</taxon>
        <taxon>Pseudomonadati</taxon>
        <taxon>Pseudomonadota</taxon>
        <taxon>Alphaproteobacteria</taxon>
        <taxon>Hyphomicrobiales</taxon>
        <taxon>Hyphomicrobiaceae</taxon>
        <taxon>Dichotomicrobium</taxon>
    </lineage>
</organism>
<proteinExistence type="inferred from homology"/>
<evidence type="ECO:0000256" key="15">
    <source>
        <dbReference type="HAMAP-Rule" id="MF_01690"/>
    </source>
</evidence>
<dbReference type="InterPro" id="IPR036264">
    <property type="entry name" value="Bact_exopeptidase_dim_dom"/>
</dbReference>
<dbReference type="PANTHER" id="PTHR43808">
    <property type="entry name" value="ACETYLORNITHINE DEACETYLASE"/>
    <property type="match status" value="1"/>
</dbReference>
<reference evidence="17 18" key="1">
    <citation type="submission" date="2018-08" db="EMBL/GenBank/DDBJ databases">
        <title>Genomic Encyclopedia of Archaeal and Bacterial Type Strains, Phase II (KMG-II): from individual species to whole genera.</title>
        <authorList>
            <person name="Goeker M."/>
        </authorList>
    </citation>
    <scope>NUCLEOTIDE SEQUENCE [LARGE SCALE GENOMIC DNA]</scope>
    <source>
        <strain evidence="17 18">DSM 5002</strain>
    </source>
</reference>
<feature type="binding site" evidence="15">
    <location>
        <position position="73"/>
    </location>
    <ligand>
        <name>Zn(2+)</name>
        <dbReference type="ChEBI" id="CHEBI:29105"/>
        <label>1</label>
    </ligand>
</feature>
<dbReference type="HAMAP" id="MF_01690">
    <property type="entry name" value="DapE"/>
    <property type="match status" value="1"/>
</dbReference>
<dbReference type="GO" id="GO:0008270">
    <property type="term" value="F:zinc ion binding"/>
    <property type="evidence" value="ECO:0007669"/>
    <property type="project" value="UniProtKB-UniRule"/>
</dbReference>
<dbReference type="Pfam" id="PF07687">
    <property type="entry name" value="M20_dimer"/>
    <property type="match status" value="1"/>
</dbReference>
<evidence type="ECO:0000256" key="9">
    <source>
        <dbReference type="ARBA" id="ARBA00022833"/>
    </source>
</evidence>
<dbReference type="SUPFAM" id="SSF55031">
    <property type="entry name" value="Bacterial exopeptidase dimerisation domain"/>
    <property type="match status" value="1"/>
</dbReference>
<sequence length="385" mass="40789">MSAADPLALAADLIRCPSVTPDAATALDVVQGALEPAGFACHRLVFSAPGTPDVDNLYARIGAGRPHLCFAGHVDVVPPGDEAAWRHPPFSGVIADGELWGRGAVDMKGGVACMMAAALDFLAARGTPAGAISFLITGDEEGPAVNGTRKVLDWMAEQGERPDHCLLGEPTNPKALGETIKIGRRGSLSGRLVITGTQGHVAYPDQANNPIRGLARVLNWLTELRLDDGTTHFAPSNLEVTSIDAGNAAHNVIPAQVTAKFNIRFNDAHTPESLKELIAGRIGEALAGTGLAHDLQFRLSGDSFLTEPGPWVEALSAAIAEVTGRTPHYDTGGGTSDARFIKDTCPVVEFGLTYGLIHAVDERVPVDDLHQLTAIYRRFLERYFA</sequence>
<comment type="similarity">
    <text evidence="2 15">Belongs to the peptidase M20A family. DapE subfamily.</text>
</comment>
<keyword evidence="8 15" id="KW-0378">Hydrolase</keyword>
<keyword evidence="9 15" id="KW-0862">Zinc</keyword>
<dbReference type="Gene3D" id="3.30.70.360">
    <property type="match status" value="1"/>
</dbReference>
<evidence type="ECO:0000256" key="2">
    <source>
        <dbReference type="ARBA" id="ARBA00006746"/>
    </source>
</evidence>
<evidence type="ECO:0000256" key="12">
    <source>
        <dbReference type="ARBA" id="ARBA00023285"/>
    </source>
</evidence>
<feature type="binding site" evidence="15">
    <location>
        <position position="141"/>
    </location>
    <ligand>
        <name>Zn(2+)</name>
        <dbReference type="ChEBI" id="CHEBI:29105"/>
        <label>2</label>
    </ligand>
</feature>
<dbReference type="RefSeq" id="WP_119060784.1">
    <property type="nucleotide sequence ID" value="NZ_QXDF01000001.1"/>
</dbReference>
<dbReference type="PROSITE" id="PS00759">
    <property type="entry name" value="ARGE_DAPE_CPG2_2"/>
    <property type="match status" value="1"/>
</dbReference>
<feature type="binding site" evidence="15">
    <location>
        <position position="106"/>
    </location>
    <ligand>
        <name>Zn(2+)</name>
        <dbReference type="ChEBI" id="CHEBI:29105"/>
        <label>2</label>
    </ligand>
</feature>
<evidence type="ECO:0000256" key="11">
    <source>
        <dbReference type="ARBA" id="ARBA00023154"/>
    </source>
</evidence>
<dbReference type="CDD" id="cd03891">
    <property type="entry name" value="M20_DapE_proteobac"/>
    <property type="match status" value="1"/>
</dbReference>
<feature type="binding site" evidence="15">
    <location>
        <position position="358"/>
    </location>
    <ligand>
        <name>Zn(2+)</name>
        <dbReference type="ChEBI" id="CHEBI:29105"/>
        <label>2</label>
    </ligand>
</feature>
<dbReference type="InterPro" id="IPR050072">
    <property type="entry name" value="Peptidase_M20A"/>
</dbReference>
<dbReference type="OrthoDB" id="9809784at2"/>
<dbReference type="GO" id="GO:0050897">
    <property type="term" value="F:cobalt ion binding"/>
    <property type="evidence" value="ECO:0007669"/>
    <property type="project" value="UniProtKB-UniRule"/>
</dbReference>
<keyword evidence="7 15" id="KW-0479">Metal-binding</keyword>
<dbReference type="GO" id="GO:0008777">
    <property type="term" value="F:acetylornithine deacetylase activity"/>
    <property type="evidence" value="ECO:0007669"/>
    <property type="project" value="TreeGrafter"/>
</dbReference>
<dbReference type="EC" id="3.5.1.18" evidence="4 15"/>
<keyword evidence="18" id="KW-1185">Reference proteome</keyword>
<comment type="cofactor">
    <cofactor evidence="15">
        <name>Zn(2+)</name>
        <dbReference type="ChEBI" id="CHEBI:29105"/>
    </cofactor>
    <cofactor evidence="15">
        <name>Co(2+)</name>
        <dbReference type="ChEBI" id="CHEBI:48828"/>
    </cofactor>
    <text evidence="15">Binds 2 Zn(2+) or Co(2+) ions per subunit.</text>
</comment>
<comment type="subunit">
    <text evidence="3 15">Homodimer.</text>
</comment>
<comment type="function">
    <text evidence="15">Catalyzes the hydrolysis of N-succinyl-L,L-diaminopimelic acid (SDAP), forming succinate and LL-2,6-diaminopimelate (DAP), an intermediate involved in the bacterial biosynthesis of lysine and meso-diaminopimelic acid, an essential component of bacterial cell walls.</text>
</comment>
<dbReference type="SUPFAM" id="SSF53187">
    <property type="entry name" value="Zn-dependent exopeptidases"/>
    <property type="match status" value="1"/>
</dbReference>
<gene>
    <name evidence="15" type="primary">dapE</name>
    <name evidence="17" type="ORF">BXY53_1028</name>
</gene>
<keyword evidence="12 15" id="KW-0170">Cobalt</keyword>
<evidence type="ECO:0000256" key="10">
    <source>
        <dbReference type="ARBA" id="ARBA00022915"/>
    </source>
</evidence>
<evidence type="ECO:0000256" key="7">
    <source>
        <dbReference type="ARBA" id="ARBA00022723"/>
    </source>
</evidence>
<evidence type="ECO:0000256" key="1">
    <source>
        <dbReference type="ARBA" id="ARBA00005130"/>
    </source>
</evidence>
<dbReference type="InterPro" id="IPR011650">
    <property type="entry name" value="Peptidase_M20_dimer"/>
</dbReference>